<gene>
    <name evidence="2" type="ORF">E0H31_35370</name>
</gene>
<comment type="caution">
    <text evidence="2">The sequence shown here is derived from an EMBL/GenBank/DDBJ whole genome shotgun (WGS) entry which is preliminary data.</text>
</comment>
<feature type="transmembrane region" description="Helical" evidence="1">
    <location>
        <begin position="403"/>
        <end position="422"/>
    </location>
</feature>
<evidence type="ECO:0000313" key="3">
    <source>
        <dbReference type="Proteomes" id="UP000291866"/>
    </source>
</evidence>
<evidence type="ECO:0000256" key="1">
    <source>
        <dbReference type="SAM" id="Phobius"/>
    </source>
</evidence>
<evidence type="ECO:0000313" key="2">
    <source>
        <dbReference type="EMBL" id="TBX85133.1"/>
    </source>
</evidence>
<dbReference type="Pfam" id="PF11902">
    <property type="entry name" value="DUF3422"/>
    <property type="match status" value="1"/>
</dbReference>
<accession>A0A8G2IUT0</accession>
<dbReference type="InterPro" id="IPR021830">
    <property type="entry name" value="DUF3422"/>
</dbReference>
<dbReference type="Proteomes" id="UP000291866">
    <property type="component" value="Unassembled WGS sequence"/>
</dbReference>
<sequence>MNPVGSVKLNNSNVGFSFPAAPMRAKALGEIHARPHVLVEGPRLIIQLAFMTEGGSTVDHAVLSELSRSRGVAPPSREANHHQLRWGSGTFRWERHSEFSTYFWEGPLPAEVGGPIADHPFGANFNPPGTLISAVRLEVRGAADDGPELLKQFDPASLCFSEVRDSHAKIVTDFQQNGDGLTPIVVIDSGMSVASRSALVQRLIDIETYRTLAVLGLFVAQTLSPTLRKIEDGLAFITQQMKSRSKERSGSLLDAISELAAELEAGAAASLYRFGATTAYYEIVLDRIRSLNEISVLGYETLGSFLERRLGPAVRTCQSVEGRQANLSRKLSRATILLRSWIDLEIEQQNSAVLSSMNHRSNLQLRLQHTVEGLSVAAVSYYIVGLIGYFAKGIEEGGFHLKAASFTAVSVPVSLCVVWLVIRKIRRHHAE</sequence>
<reference evidence="2 3" key="1">
    <citation type="submission" date="2019-02" db="EMBL/GenBank/DDBJ databases">
        <title>The competitiveness to form nodules shapes the capacities of Rhizobium leguminosarum sv viciae communities to promote symbiosis with specific hosts.</title>
        <authorList>
            <person name="Boivin S."/>
            <person name="Lepetit M."/>
        </authorList>
    </citation>
    <scope>NUCLEOTIDE SEQUENCE [LARGE SCALE GENOMIC DNA]</scope>
    <source>
        <strain evidence="2 3">SPF4F3</strain>
    </source>
</reference>
<proteinExistence type="predicted"/>
<dbReference type="EMBL" id="SJLU01000034">
    <property type="protein sequence ID" value="TBX85133.1"/>
    <property type="molecule type" value="Genomic_DNA"/>
</dbReference>
<name>A0A8G2IUT0_RHILV</name>
<keyword evidence="1" id="KW-0472">Membrane</keyword>
<protein>
    <submittedName>
        <fullName evidence="2">DUF3422 family protein</fullName>
    </submittedName>
</protein>
<keyword evidence="1" id="KW-0812">Transmembrane</keyword>
<organism evidence="2 3">
    <name type="scientific">Rhizobium leguminosarum bv. viciae</name>
    <dbReference type="NCBI Taxonomy" id="387"/>
    <lineage>
        <taxon>Bacteria</taxon>
        <taxon>Pseudomonadati</taxon>
        <taxon>Pseudomonadota</taxon>
        <taxon>Alphaproteobacteria</taxon>
        <taxon>Hyphomicrobiales</taxon>
        <taxon>Rhizobiaceae</taxon>
        <taxon>Rhizobium/Agrobacterium group</taxon>
        <taxon>Rhizobium</taxon>
    </lineage>
</organism>
<dbReference type="AlphaFoldDB" id="A0A8G2IUT0"/>
<keyword evidence="1" id="KW-1133">Transmembrane helix</keyword>